<dbReference type="RefSeq" id="WP_088519118.1">
    <property type="nucleotide sequence ID" value="NZ_FYDG01000001.1"/>
</dbReference>
<evidence type="ECO:0000256" key="10">
    <source>
        <dbReference type="ARBA" id="ARBA00050776"/>
    </source>
</evidence>
<dbReference type="Gene3D" id="1.10.260.50">
    <property type="match status" value="1"/>
</dbReference>
<dbReference type="Gene3D" id="3.40.640.10">
    <property type="entry name" value="Type I PLP-dependent aspartate aminotransferase-like (Major domain)"/>
    <property type="match status" value="1"/>
</dbReference>
<dbReference type="PANTHER" id="PTHR11601">
    <property type="entry name" value="CYSTEINE DESULFURYLASE FAMILY MEMBER"/>
    <property type="match status" value="1"/>
</dbReference>
<evidence type="ECO:0000313" key="13">
    <source>
        <dbReference type="Proteomes" id="UP000198418"/>
    </source>
</evidence>
<keyword evidence="8" id="KW-0408">Iron</keyword>
<evidence type="ECO:0000256" key="4">
    <source>
        <dbReference type="ARBA" id="ARBA00013558"/>
    </source>
</evidence>
<dbReference type="InterPro" id="IPR016454">
    <property type="entry name" value="Cysteine_dSase"/>
</dbReference>
<keyword evidence="9" id="KW-0411">Iron-sulfur</keyword>
<dbReference type="OrthoDB" id="9808002at2"/>
<dbReference type="Proteomes" id="UP000198418">
    <property type="component" value="Unassembled WGS sequence"/>
</dbReference>
<evidence type="ECO:0000256" key="7">
    <source>
        <dbReference type="ARBA" id="ARBA00022898"/>
    </source>
</evidence>
<dbReference type="InterPro" id="IPR015424">
    <property type="entry name" value="PyrdxlP-dep_Trfase"/>
</dbReference>
<evidence type="ECO:0000256" key="8">
    <source>
        <dbReference type="ARBA" id="ARBA00023004"/>
    </source>
</evidence>
<feature type="domain" description="Aminotransferase class V" evidence="11">
    <location>
        <begin position="4"/>
        <end position="354"/>
    </location>
</feature>
<dbReference type="InterPro" id="IPR015422">
    <property type="entry name" value="PyrdxlP-dep_Trfase_small"/>
</dbReference>
<evidence type="ECO:0000313" key="12">
    <source>
        <dbReference type="EMBL" id="SNB59792.1"/>
    </source>
</evidence>
<reference evidence="13" key="1">
    <citation type="submission" date="2017-06" db="EMBL/GenBank/DDBJ databases">
        <authorList>
            <person name="Varghese N."/>
            <person name="Submissions S."/>
        </authorList>
    </citation>
    <scope>NUCLEOTIDE SEQUENCE [LARGE SCALE GENOMIC DNA]</scope>
    <source>
        <strain evidence="13">DSM 137</strain>
    </source>
</reference>
<name>A0A212QK48_RHOAC</name>
<comment type="cofactor">
    <cofactor evidence="1">
        <name>pyridoxal 5'-phosphate</name>
        <dbReference type="ChEBI" id="CHEBI:597326"/>
    </cofactor>
</comment>
<comment type="function">
    <text evidence="2">Catalyzes the removal of elemental sulfur atoms from cysteine to produce alanine. Seems to participate in the biosynthesis of the nitrogenase metalloclusters by providing the inorganic sulfur required for the Fe-S core formation.</text>
</comment>
<dbReference type="AlphaFoldDB" id="A0A212QK48"/>
<evidence type="ECO:0000259" key="11">
    <source>
        <dbReference type="Pfam" id="PF00266"/>
    </source>
</evidence>
<proteinExistence type="inferred from homology"/>
<dbReference type="InterPro" id="IPR015421">
    <property type="entry name" value="PyrdxlP-dep_Trfase_major"/>
</dbReference>
<evidence type="ECO:0000256" key="5">
    <source>
        <dbReference type="ARBA" id="ARBA00022679"/>
    </source>
</evidence>
<evidence type="ECO:0000256" key="2">
    <source>
        <dbReference type="ARBA" id="ARBA00003120"/>
    </source>
</evidence>
<dbReference type="EMBL" id="FYDG01000001">
    <property type="protein sequence ID" value="SNB59792.1"/>
    <property type="molecule type" value="Genomic_DNA"/>
</dbReference>
<dbReference type="Gene3D" id="3.90.1150.10">
    <property type="entry name" value="Aspartate Aminotransferase, domain 1"/>
    <property type="match status" value="1"/>
</dbReference>
<evidence type="ECO:0000256" key="1">
    <source>
        <dbReference type="ARBA" id="ARBA00001933"/>
    </source>
</evidence>
<keyword evidence="7" id="KW-0663">Pyridoxal phosphate</keyword>
<sequence length="374" mass="38089">MARIYFDHNATSTLRPAARAAMIAALDAGNASSVHAEGRAARALIETARAHLARAFGVKPELVVFTSGATESANMVLQPALAGYACETLLIGGGEHPCVAAGHGFGAASPVALDADGRLDLNDLRARLVDVVTPLLALQAANNETGVIQPVTEAAALVHDAGGVVVCDAVQALGRIDCSFEATGADVLFVSSHKIGGPKGVGAAIFSRRAVMPAQALLRGGGQERGKRGGTENVAAIAGLGAAFQEVCATGADEMVRLGALRDRIEADVRALAPEAVAFGANAPRLPNTLAFALPGLPAETLVAALDVEGVAISSGSACSSGKVAPSAVLAAMGIPPEISRCALRISLGWPNNEPEGVAFATILARVRHRMQRR</sequence>
<dbReference type="SUPFAM" id="SSF53383">
    <property type="entry name" value="PLP-dependent transferases"/>
    <property type="match status" value="1"/>
</dbReference>
<dbReference type="GO" id="GO:0031071">
    <property type="term" value="F:cysteine desulfurase activity"/>
    <property type="evidence" value="ECO:0007669"/>
    <property type="project" value="UniProtKB-EC"/>
</dbReference>
<evidence type="ECO:0000256" key="3">
    <source>
        <dbReference type="ARBA" id="ARBA00006490"/>
    </source>
</evidence>
<evidence type="ECO:0000256" key="9">
    <source>
        <dbReference type="ARBA" id="ARBA00023014"/>
    </source>
</evidence>
<keyword evidence="6" id="KW-0479">Metal-binding</keyword>
<keyword evidence="13" id="KW-1185">Reference proteome</keyword>
<dbReference type="Pfam" id="PF00266">
    <property type="entry name" value="Aminotran_5"/>
    <property type="match status" value="1"/>
</dbReference>
<dbReference type="GO" id="GO:0046872">
    <property type="term" value="F:metal ion binding"/>
    <property type="evidence" value="ECO:0007669"/>
    <property type="project" value="UniProtKB-KW"/>
</dbReference>
<organism evidence="12 13">
    <name type="scientific">Rhodoblastus acidophilus</name>
    <name type="common">Rhodopseudomonas acidophila</name>
    <dbReference type="NCBI Taxonomy" id="1074"/>
    <lineage>
        <taxon>Bacteria</taxon>
        <taxon>Pseudomonadati</taxon>
        <taxon>Pseudomonadota</taxon>
        <taxon>Alphaproteobacteria</taxon>
        <taxon>Hyphomicrobiales</taxon>
        <taxon>Rhodoblastaceae</taxon>
        <taxon>Rhodoblastus</taxon>
    </lineage>
</organism>
<protein>
    <recommendedName>
        <fullName evidence="4">Cysteine desulfurase</fullName>
    </recommendedName>
</protein>
<comment type="similarity">
    <text evidence="3">Belongs to the class-V pyridoxal-phosphate-dependent aminotransferase family. NifS/IscS subfamily.</text>
</comment>
<gene>
    <name evidence="12" type="ORF">SAMN06265338_101673</name>
</gene>
<evidence type="ECO:0000256" key="6">
    <source>
        <dbReference type="ARBA" id="ARBA00022723"/>
    </source>
</evidence>
<keyword evidence="5" id="KW-0808">Transferase</keyword>
<dbReference type="PIRSF" id="PIRSF005572">
    <property type="entry name" value="NifS"/>
    <property type="match status" value="1"/>
</dbReference>
<dbReference type="InterPro" id="IPR000192">
    <property type="entry name" value="Aminotrans_V_dom"/>
</dbReference>
<dbReference type="PANTHER" id="PTHR11601:SF34">
    <property type="entry name" value="CYSTEINE DESULFURASE"/>
    <property type="match status" value="1"/>
</dbReference>
<accession>A0A212QK48</accession>
<dbReference type="GO" id="GO:0051536">
    <property type="term" value="F:iron-sulfur cluster binding"/>
    <property type="evidence" value="ECO:0007669"/>
    <property type="project" value="UniProtKB-KW"/>
</dbReference>
<comment type="catalytic activity">
    <reaction evidence="10">
        <text>(sulfur carrier)-H + L-cysteine = (sulfur carrier)-SH + L-alanine</text>
        <dbReference type="Rhea" id="RHEA:43892"/>
        <dbReference type="Rhea" id="RHEA-COMP:14737"/>
        <dbReference type="Rhea" id="RHEA-COMP:14739"/>
        <dbReference type="ChEBI" id="CHEBI:29917"/>
        <dbReference type="ChEBI" id="CHEBI:35235"/>
        <dbReference type="ChEBI" id="CHEBI:57972"/>
        <dbReference type="ChEBI" id="CHEBI:64428"/>
        <dbReference type="EC" id="2.8.1.7"/>
    </reaction>
</comment>